<evidence type="ECO:0000259" key="1">
    <source>
        <dbReference type="Pfam" id="PF13175"/>
    </source>
</evidence>
<dbReference type="PANTHER" id="PTHR43581:SF4">
    <property type="entry name" value="ATP_GTP PHOSPHATASE"/>
    <property type="match status" value="1"/>
</dbReference>
<reference evidence="2" key="1">
    <citation type="submission" date="2023-03" db="EMBL/GenBank/DDBJ databases">
        <title>Chitinimonas shenzhenensis gen. nov., sp. nov., a novel member of family Burkholderiaceae isolated from activated sludge collected in Shen Zhen, China.</title>
        <authorList>
            <person name="Wang X."/>
        </authorList>
    </citation>
    <scope>NUCLEOTIDE SEQUENCE</scope>
    <source>
        <strain evidence="2">DQS-5</strain>
    </source>
</reference>
<accession>A0ABT7DX88</accession>
<evidence type="ECO:0000313" key="3">
    <source>
        <dbReference type="Proteomes" id="UP001172778"/>
    </source>
</evidence>
<feature type="domain" description="Endonuclease GajA/Old nuclease/RecF-like AAA" evidence="1">
    <location>
        <begin position="241"/>
        <end position="386"/>
    </location>
</feature>
<dbReference type="EMBL" id="JARRAF010000005">
    <property type="protein sequence ID" value="MDK2123698.1"/>
    <property type="molecule type" value="Genomic_DNA"/>
</dbReference>
<dbReference type="Pfam" id="PF13175">
    <property type="entry name" value="AAA_15"/>
    <property type="match status" value="1"/>
</dbReference>
<gene>
    <name evidence="2" type="ORF">PZA18_06515</name>
</gene>
<dbReference type="RefSeq" id="WP_284099997.1">
    <property type="nucleotide sequence ID" value="NZ_JARRAF010000005.1"/>
</dbReference>
<organism evidence="2 3">
    <name type="scientific">Parachitinimonas caeni</name>
    <dbReference type="NCBI Taxonomy" id="3031301"/>
    <lineage>
        <taxon>Bacteria</taxon>
        <taxon>Pseudomonadati</taxon>
        <taxon>Pseudomonadota</taxon>
        <taxon>Betaproteobacteria</taxon>
        <taxon>Neisseriales</taxon>
        <taxon>Chitinibacteraceae</taxon>
        <taxon>Parachitinimonas</taxon>
    </lineage>
</organism>
<dbReference type="InterPro" id="IPR027417">
    <property type="entry name" value="P-loop_NTPase"/>
</dbReference>
<keyword evidence="3" id="KW-1185">Reference proteome</keyword>
<dbReference type="PANTHER" id="PTHR43581">
    <property type="entry name" value="ATP/GTP PHOSPHATASE"/>
    <property type="match status" value="1"/>
</dbReference>
<dbReference type="SUPFAM" id="SSF52540">
    <property type="entry name" value="P-loop containing nucleoside triphosphate hydrolases"/>
    <property type="match status" value="1"/>
</dbReference>
<comment type="caution">
    <text evidence="2">The sequence shown here is derived from an EMBL/GenBank/DDBJ whole genome shotgun (WGS) entry which is preliminary data.</text>
</comment>
<sequence length="477" mass="54062">MNTSRREALTFELKHIGCIKAGRFTVKPLTLLCGPNNSGKTWAMYSLYGFLSQSGDIAASPRSLERLGLSEFVEQVTNQGIAELDLKSWFDSYFDALKSASNKYSASRLPDIFRADSGIFARSEFNWDSDKTALIDSAIQRPLRGALKLGKDSKEFLRVEKEANSPMLKLIVLDPEFPDVGRFILDFILRHLLEGTKLHQPFLLPAERNGLHLFFRELSNRRTALLHHASKEKIDLQSLMQDIIRSRYAEPIADYIDWLNDLTSAKKRKDGPFHALAEDLKKQLVGGRYEVDPLGNISFTPRKQGRGKEAEAPPKLDLHLTSSTVKSLFGLWFYLEHQAEKGHVLMIDEPELNLHPANQRAIARILARLVNAGLNMVISTHSDYLVRELNALIMLSREHPERERLMKLGNYQADELLSPDQVGAYLFDNNTISPMHVEQDEGVIAETFDEEIVKLNDIGNEIYYTYADAEAKDEADT</sequence>
<name>A0ABT7DX88_9NEIS</name>
<dbReference type="InterPro" id="IPR041685">
    <property type="entry name" value="AAA_GajA/Old/RecF-like"/>
</dbReference>
<proteinExistence type="predicted"/>
<evidence type="ECO:0000313" key="2">
    <source>
        <dbReference type="EMBL" id="MDK2123698.1"/>
    </source>
</evidence>
<dbReference type="Gene3D" id="3.40.50.300">
    <property type="entry name" value="P-loop containing nucleotide triphosphate hydrolases"/>
    <property type="match status" value="1"/>
</dbReference>
<dbReference type="InterPro" id="IPR051396">
    <property type="entry name" value="Bact_Antivir_Def_Nuclease"/>
</dbReference>
<dbReference type="Proteomes" id="UP001172778">
    <property type="component" value="Unassembled WGS sequence"/>
</dbReference>
<protein>
    <submittedName>
        <fullName evidence="2">AAA family ATPase</fullName>
    </submittedName>
</protein>